<dbReference type="Proteomes" id="UP001299235">
    <property type="component" value="Unassembled WGS sequence"/>
</dbReference>
<gene>
    <name evidence="2" type="ORF">LKD42_12295</name>
</gene>
<dbReference type="Pfam" id="PF05935">
    <property type="entry name" value="Arylsulfotrans"/>
    <property type="match status" value="1"/>
</dbReference>
<dbReference type="PANTHER" id="PTHR35340">
    <property type="entry name" value="PQQ ENZYME REPEAT PROTEIN-RELATED"/>
    <property type="match status" value="1"/>
</dbReference>
<evidence type="ECO:0000313" key="2">
    <source>
        <dbReference type="EMBL" id="MCC2150010.1"/>
    </source>
</evidence>
<dbReference type="InterPro" id="IPR010262">
    <property type="entry name" value="Arylsulfotransferase_bact"/>
</dbReference>
<comment type="caution">
    <text evidence="2">The sequence shown here is derived from an EMBL/GenBank/DDBJ whole genome shotgun (WGS) entry which is preliminary data.</text>
</comment>
<feature type="domain" description="Arylsulfotransferase N-terminal" evidence="1">
    <location>
        <begin position="115"/>
        <end position="196"/>
    </location>
</feature>
<accession>A0ABS8EXT4</accession>
<evidence type="ECO:0000259" key="1">
    <source>
        <dbReference type="Pfam" id="PF17425"/>
    </source>
</evidence>
<dbReference type="InterPro" id="IPR053143">
    <property type="entry name" value="Arylsulfate_ST"/>
</dbReference>
<name>A0ABS8EXT4_9FIRM</name>
<dbReference type="Gene3D" id="2.60.40.3100">
    <property type="entry name" value="Arylsulphate sulphotransferase monomer, N-terminal domain"/>
    <property type="match status" value="1"/>
</dbReference>
<dbReference type="RefSeq" id="WP_248835873.1">
    <property type="nucleotide sequence ID" value="NZ_JAJEQE010000052.1"/>
</dbReference>
<evidence type="ECO:0000313" key="3">
    <source>
        <dbReference type="Proteomes" id="UP001299235"/>
    </source>
</evidence>
<proteinExistence type="predicted"/>
<sequence length="676" mass="77394">MKAKKKWMFLGLTVLVVVAAGLGYWKRIGIRNTLYRMLDKQIPLTGDVYGYYGQEVKVKENLNEETSFQMEDSYADKIDTTITKESSMVDTSWQIDQQIEAEVQSGAYTFEEPEVIMDPYQISPLTGVAVFQTDEEYRVRVTVKGKTKEADITGVTVKAKGHRVPIIGLYPKTENSVKLELLDDNDQTIKEMELKVQTDGLPEEMDDMVSVEKSSGESAYGLTIISGQGVYYPFAYDVNGDIRWYLNHRTSTYGVFQLSNGNYIMQDNYGYVSSVTKSFPAAFYEMDYLGRAVQMYLVPHGTHHEIIEKEPDGNLLILTSTLQDHVDDKIIELDRKSGEIVNSLEMTELFGNDYTEDVIDWAHLNTVSYQAEDDTILISPRNLNSGVKLNWTTHEIVWILANPEVFKGTKYEKYVLTPDSDFLWHYRQHTVYQIDTDLDGNSDTVEITMFDNHRNPEADYYDHEKGSFVTVYAVNEKEKTVSLLKKLKVVKANVTSNTIYDADSGHIFGMCGTVKSGTAKTGMTYEFDYESGEILNQYYINKNYYRAIELEANYETMSEAMQQPEDYIKGTLRPLAETTAKIKEPTQQLSEGLNFKLTAGILFAEMRNRQVSQIIFKGENKSYVYDQSFLKLREEDYLLRTESIPIPLTTLEKGTYQIYCVYQDGYYDTAQTITIK</sequence>
<dbReference type="Pfam" id="PF17425">
    <property type="entry name" value="Arylsulfotran_N"/>
    <property type="match status" value="1"/>
</dbReference>
<reference evidence="2 3" key="1">
    <citation type="submission" date="2021-10" db="EMBL/GenBank/DDBJ databases">
        <title>Anaerobic single-cell dispensing facilitates the cultivation of human gut bacteria.</title>
        <authorList>
            <person name="Afrizal A."/>
        </authorList>
    </citation>
    <scope>NUCLEOTIDE SEQUENCE [LARGE SCALE GENOMIC DNA]</scope>
    <source>
        <strain evidence="2 3">CLA-AA-H246</strain>
    </source>
</reference>
<dbReference type="InterPro" id="IPR038477">
    <property type="entry name" value="ASST_N_sf"/>
</dbReference>
<keyword evidence="3" id="KW-1185">Reference proteome</keyword>
<dbReference type="PANTHER" id="PTHR35340:SF10">
    <property type="entry name" value="CYTOPLASMIC PROTEIN"/>
    <property type="match status" value="1"/>
</dbReference>
<dbReference type="InterPro" id="IPR035391">
    <property type="entry name" value="Arylsulfotran_N"/>
</dbReference>
<organism evidence="2 3">
    <name type="scientific">Hominisplanchenecus faecis</name>
    <dbReference type="NCBI Taxonomy" id="2885351"/>
    <lineage>
        <taxon>Bacteria</taxon>
        <taxon>Bacillati</taxon>
        <taxon>Bacillota</taxon>
        <taxon>Clostridia</taxon>
        <taxon>Lachnospirales</taxon>
        <taxon>Lachnospiraceae</taxon>
        <taxon>Hominisplanchenecus</taxon>
    </lineage>
</organism>
<dbReference type="EMBL" id="JAJEQE010000052">
    <property type="protein sequence ID" value="MCC2150010.1"/>
    <property type="molecule type" value="Genomic_DNA"/>
</dbReference>
<protein>
    <submittedName>
        <fullName evidence="2">Aryl-sulfate sulfotransferase</fullName>
    </submittedName>
</protein>